<proteinExistence type="predicted"/>
<dbReference type="PANTHER" id="PTHR11638:SF18">
    <property type="entry name" value="HEAT SHOCK PROTEIN 104"/>
    <property type="match status" value="1"/>
</dbReference>
<dbReference type="Gene3D" id="3.40.50.300">
    <property type="entry name" value="P-loop containing nucleotide triphosphate hydrolases"/>
    <property type="match status" value="2"/>
</dbReference>
<dbReference type="InterPro" id="IPR001270">
    <property type="entry name" value="ClpA/B"/>
</dbReference>
<keyword evidence="2" id="KW-0547">Nucleotide-binding</keyword>
<evidence type="ECO:0000259" key="7">
    <source>
        <dbReference type="PROSITE" id="PS51903"/>
    </source>
</evidence>
<evidence type="ECO:0000313" key="8">
    <source>
        <dbReference type="EMBL" id="WBW49345.1"/>
    </source>
</evidence>
<dbReference type="Pfam" id="PF07724">
    <property type="entry name" value="AAA_2"/>
    <property type="match status" value="1"/>
</dbReference>
<evidence type="ECO:0000256" key="4">
    <source>
        <dbReference type="ARBA" id="ARBA00023186"/>
    </source>
</evidence>
<dbReference type="InterPro" id="IPR036628">
    <property type="entry name" value="Clp_N_dom_sf"/>
</dbReference>
<organism evidence="8 9">
    <name type="scientific">Peptoniphilus equinus</name>
    <dbReference type="NCBI Taxonomy" id="3016343"/>
    <lineage>
        <taxon>Bacteria</taxon>
        <taxon>Bacillati</taxon>
        <taxon>Bacillota</taxon>
        <taxon>Tissierellia</taxon>
        <taxon>Tissierellales</taxon>
        <taxon>Peptoniphilaceae</taxon>
        <taxon>Peptoniphilus</taxon>
    </lineage>
</organism>
<keyword evidence="4" id="KW-0143">Chaperone</keyword>
<feature type="coiled-coil region" evidence="6">
    <location>
        <begin position="467"/>
        <end position="513"/>
    </location>
</feature>
<reference evidence="8 9" key="1">
    <citation type="submission" date="2023-01" db="EMBL/GenBank/DDBJ databases">
        <authorList>
            <person name="Lee S.H."/>
            <person name="Jung H.S."/>
            <person name="Yun J.U."/>
        </authorList>
    </citation>
    <scope>NUCLEOTIDE SEQUENCE [LARGE SCALE GENOMIC DNA]</scope>
    <source>
        <strain evidence="8 9">CBA3646</strain>
    </source>
</reference>
<evidence type="ECO:0000256" key="1">
    <source>
        <dbReference type="ARBA" id="ARBA00022737"/>
    </source>
</evidence>
<dbReference type="PRINTS" id="PR00300">
    <property type="entry name" value="CLPPROTEASEA"/>
</dbReference>
<name>A0ABY7QTM1_9FIRM</name>
<dbReference type="Gene3D" id="4.10.860.10">
    <property type="entry name" value="UVR domain"/>
    <property type="match status" value="1"/>
</dbReference>
<accession>A0ABY7QTM1</accession>
<sequence length="828" mass="92183">MDTSKFSQGAIGYIKAAHNLAIQKKNTEVTDLHVMLAMLSDPSGTISHILSAMGVVVKAVREELEVAVLKLASPKGVSKLYVSRSYQRMLVLAEEIARSRFESTVSVTTLFLALLKDEDMAAAKLIGRYHITFETLNQELLRRDKERLAKGISEEDLKILLQYGRNLTDEARAGKLDPIIGREQETESCIRILSRRIKNNPVLIGESGVGKTAIVEGLVQQIDAGNVPEGLQDKIVFSLNMTSLIAGAKYRGDFEDRLKKVLDIIRESDGRIILFIDEIHMIIGAGNTSGTMDTSNILKPMLARGEILTIGATTLDEYKLYIEKDSALDRRFQKILVEEPSETATVAILQGIKSKYENFHRVTITESAMIAAVKLAKRYLSARKLPDVAIDIIDEASAMVKMEADAMPKALSRLKQEIEAQEIALIIERDNGNDKAHTLEAALKAKRNHYHRECEAYHDERARIKNIANLKADLEDLQSQIKKATQRDDVTKLEELLRLKQRYSDELAALHALSPTYPIKTDVLERDVKAIVSKLSGMPVRSLESDETRFIEKVKEQIQSHFIEGKRIVGDIVDAYTRSRSSLFRVNRPVGSFLFIGPSGTGKTHLANLVATYLYDGEQSAIRLDMSEYSEKSAVTKLIGAPPGYVGYEMGGNLSERIRTKPYSVIILENLDLAHRDVLAIIGEMLTAGTIKDSRGRSIDFTNAMVIATITSEEAGDTTLPASIRHAFNDVHHLKRLNLQGMTDLATLRLGLLKDELKDSDIELVWDESVSEVLGREAHRSPQGTKALNKLIEEQILTPLAIEAMDSQHGRLYTAHITYDGDFVVTLQ</sequence>
<dbReference type="SUPFAM" id="SSF81923">
    <property type="entry name" value="Double Clp-N motif"/>
    <property type="match status" value="1"/>
</dbReference>
<evidence type="ECO:0000256" key="3">
    <source>
        <dbReference type="ARBA" id="ARBA00022840"/>
    </source>
</evidence>
<dbReference type="InterPro" id="IPR027417">
    <property type="entry name" value="P-loop_NTPase"/>
</dbReference>
<keyword evidence="1 5" id="KW-0677">Repeat</keyword>
<feature type="domain" description="Clp R" evidence="7">
    <location>
        <begin position="3"/>
        <end position="146"/>
    </location>
</feature>
<evidence type="ECO:0000256" key="2">
    <source>
        <dbReference type="ARBA" id="ARBA00022741"/>
    </source>
</evidence>
<dbReference type="SUPFAM" id="SSF52540">
    <property type="entry name" value="P-loop containing nucleoside triphosphate hydrolases"/>
    <property type="match status" value="2"/>
</dbReference>
<dbReference type="CDD" id="cd19499">
    <property type="entry name" value="RecA-like_ClpB_Hsp104-like"/>
    <property type="match status" value="1"/>
</dbReference>
<dbReference type="PANTHER" id="PTHR11638">
    <property type="entry name" value="ATP-DEPENDENT CLP PROTEASE"/>
    <property type="match status" value="1"/>
</dbReference>
<dbReference type="Gene3D" id="1.10.8.60">
    <property type="match status" value="2"/>
</dbReference>
<dbReference type="CDD" id="cd00009">
    <property type="entry name" value="AAA"/>
    <property type="match status" value="1"/>
</dbReference>
<keyword evidence="3" id="KW-0067">ATP-binding</keyword>
<dbReference type="InterPro" id="IPR003593">
    <property type="entry name" value="AAA+_ATPase"/>
</dbReference>
<dbReference type="Pfam" id="PF00004">
    <property type="entry name" value="AAA"/>
    <property type="match status" value="1"/>
</dbReference>
<gene>
    <name evidence="8" type="ORF">O6R05_04870</name>
</gene>
<keyword evidence="9" id="KW-1185">Reference proteome</keyword>
<dbReference type="SMART" id="SM00382">
    <property type="entry name" value="AAA"/>
    <property type="match status" value="2"/>
</dbReference>
<dbReference type="Pfam" id="PF02861">
    <property type="entry name" value="Clp_N"/>
    <property type="match status" value="1"/>
</dbReference>
<dbReference type="InterPro" id="IPR041546">
    <property type="entry name" value="ClpA/ClpB_AAA_lid"/>
</dbReference>
<dbReference type="InterPro" id="IPR004176">
    <property type="entry name" value="Clp_R_N"/>
</dbReference>
<dbReference type="Pfam" id="PF10431">
    <property type="entry name" value="ClpB_D2-small"/>
    <property type="match status" value="1"/>
</dbReference>
<dbReference type="RefSeq" id="WP_271190877.1">
    <property type="nucleotide sequence ID" value="NZ_CP115667.1"/>
</dbReference>
<dbReference type="PROSITE" id="PS51903">
    <property type="entry name" value="CLP_R"/>
    <property type="match status" value="1"/>
</dbReference>
<dbReference type="Pfam" id="PF17871">
    <property type="entry name" value="AAA_lid_9"/>
    <property type="match status" value="1"/>
</dbReference>
<dbReference type="PROSITE" id="PS00871">
    <property type="entry name" value="CLPAB_2"/>
    <property type="match status" value="1"/>
</dbReference>
<dbReference type="InterPro" id="IPR019489">
    <property type="entry name" value="Clp_ATPase_C"/>
</dbReference>
<dbReference type="InterPro" id="IPR028299">
    <property type="entry name" value="ClpA/B_CS2"/>
</dbReference>
<evidence type="ECO:0000313" key="9">
    <source>
        <dbReference type="Proteomes" id="UP001210339"/>
    </source>
</evidence>
<evidence type="ECO:0000256" key="5">
    <source>
        <dbReference type="PROSITE-ProRule" id="PRU01251"/>
    </source>
</evidence>
<dbReference type="Proteomes" id="UP001210339">
    <property type="component" value="Chromosome"/>
</dbReference>
<dbReference type="InterPro" id="IPR050130">
    <property type="entry name" value="ClpA_ClpB"/>
</dbReference>
<evidence type="ECO:0000256" key="6">
    <source>
        <dbReference type="SAM" id="Coils"/>
    </source>
</evidence>
<keyword evidence="6" id="KW-0175">Coiled coil</keyword>
<dbReference type="InterPro" id="IPR003959">
    <property type="entry name" value="ATPase_AAA_core"/>
</dbReference>
<dbReference type="EMBL" id="CP115667">
    <property type="protein sequence ID" value="WBW49345.1"/>
    <property type="molecule type" value="Genomic_DNA"/>
</dbReference>
<protein>
    <submittedName>
        <fullName evidence="8">AAA family ATPase</fullName>
    </submittedName>
</protein>
<dbReference type="Gene3D" id="1.10.1780.10">
    <property type="entry name" value="Clp, N-terminal domain"/>
    <property type="match status" value="1"/>
</dbReference>